<evidence type="ECO:0000256" key="2">
    <source>
        <dbReference type="SAM" id="MobiDB-lite"/>
    </source>
</evidence>
<dbReference type="Pfam" id="PF00134">
    <property type="entry name" value="Cyclin_N"/>
    <property type="match status" value="1"/>
</dbReference>
<dbReference type="InterPro" id="IPR006671">
    <property type="entry name" value="Cyclin_N"/>
</dbReference>
<dbReference type="SMART" id="SM00385">
    <property type="entry name" value="CYCLIN"/>
    <property type="match status" value="1"/>
</dbReference>
<dbReference type="EMBL" id="CP111017">
    <property type="protein sequence ID" value="WAR07485.1"/>
    <property type="molecule type" value="Genomic_DNA"/>
</dbReference>
<evidence type="ECO:0000256" key="1">
    <source>
        <dbReference type="RuleBase" id="RU000383"/>
    </source>
</evidence>
<comment type="similarity">
    <text evidence="1">Belongs to the cyclin family.</text>
</comment>
<organism evidence="4 5">
    <name type="scientific">Mya arenaria</name>
    <name type="common">Soft-shell clam</name>
    <dbReference type="NCBI Taxonomy" id="6604"/>
    <lineage>
        <taxon>Eukaryota</taxon>
        <taxon>Metazoa</taxon>
        <taxon>Spiralia</taxon>
        <taxon>Lophotrochozoa</taxon>
        <taxon>Mollusca</taxon>
        <taxon>Bivalvia</taxon>
        <taxon>Autobranchia</taxon>
        <taxon>Heteroconchia</taxon>
        <taxon>Euheterodonta</taxon>
        <taxon>Imparidentia</taxon>
        <taxon>Neoheterodontei</taxon>
        <taxon>Myida</taxon>
        <taxon>Myoidea</taxon>
        <taxon>Myidae</taxon>
        <taxon>Mya</taxon>
    </lineage>
</organism>
<evidence type="ECO:0000313" key="5">
    <source>
        <dbReference type="Proteomes" id="UP001164746"/>
    </source>
</evidence>
<name>A0ABY7EC78_MYAAR</name>
<dbReference type="Proteomes" id="UP001164746">
    <property type="component" value="Chromosome 6"/>
</dbReference>
<accession>A0ABY7EC78</accession>
<keyword evidence="1" id="KW-0195">Cyclin</keyword>
<dbReference type="InterPro" id="IPR039361">
    <property type="entry name" value="Cyclin"/>
</dbReference>
<dbReference type="InterPro" id="IPR036915">
    <property type="entry name" value="Cyclin-like_sf"/>
</dbReference>
<feature type="compositionally biased region" description="Low complexity" evidence="2">
    <location>
        <begin position="45"/>
        <end position="56"/>
    </location>
</feature>
<evidence type="ECO:0000259" key="3">
    <source>
        <dbReference type="SMART" id="SM00385"/>
    </source>
</evidence>
<reference evidence="4" key="1">
    <citation type="submission" date="2022-11" db="EMBL/GenBank/DDBJ databases">
        <title>Centuries of genome instability and evolution in soft-shell clam transmissible cancer (bioRxiv).</title>
        <authorList>
            <person name="Hart S.F.M."/>
            <person name="Yonemitsu M.A."/>
            <person name="Giersch R.M."/>
            <person name="Beal B.F."/>
            <person name="Arriagada G."/>
            <person name="Davis B.W."/>
            <person name="Ostrander E.A."/>
            <person name="Goff S.P."/>
            <person name="Metzger M.J."/>
        </authorList>
    </citation>
    <scope>NUCLEOTIDE SEQUENCE</scope>
    <source>
        <strain evidence="4">MELC-2E11</strain>
        <tissue evidence="4">Siphon/mantle</tissue>
    </source>
</reference>
<keyword evidence="5" id="KW-1185">Reference proteome</keyword>
<evidence type="ECO:0000313" key="4">
    <source>
        <dbReference type="EMBL" id="WAR07485.1"/>
    </source>
</evidence>
<feature type="region of interest" description="Disordered" evidence="2">
    <location>
        <begin position="43"/>
        <end position="62"/>
    </location>
</feature>
<feature type="domain" description="Cyclin-like" evidence="3">
    <location>
        <begin position="165"/>
        <end position="250"/>
    </location>
</feature>
<protein>
    <submittedName>
        <fullName evidence="4">CCNB2-like protein</fullName>
    </submittedName>
</protein>
<dbReference type="Gene3D" id="1.10.472.10">
    <property type="entry name" value="Cyclin-like"/>
    <property type="match status" value="2"/>
</dbReference>
<sequence>MAHIAAGRMILMRQNDNKNVPTEKLAVRKHNILAQEAMANFKYKPNPVDPQNPVQPRKGLRLESNGGYINKIRMDSVSGKPKEAKKVPLVRTHSKVFFKPAAGRKKSVAEKKFTVDVPDHVAHDMSPMDVDSPLVMIRNKMTKKPIHVQDIDAMNDPLKSSVYAQDIIEYLQNHQELSQFTLHLCANLIDKFLAKQRVLLNVVQLVGITALLLAAKYYERFPPDIVDLCRLTDDTYVPDQVLKMERCMLRKLDFDLNMPGPIVFVERFLMVNDCENKHLQTNSPINFHKELF</sequence>
<dbReference type="PANTHER" id="PTHR10177">
    <property type="entry name" value="CYCLINS"/>
    <property type="match status" value="1"/>
</dbReference>
<gene>
    <name evidence="4" type="ORF">MAR_017443</name>
</gene>
<dbReference type="SUPFAM" id="SSF47954">
    <property type="entry name" value="Cyclin-like"/>
    <property type="match status" value="1"/>
</dbReference>
<proteinExistence type="inferred from homology"/>
<dbReference type="InterPro" id="IPR013763">
    <property type="entry name" value="Cyclin-like_dom"/>
</dbReference>